<evidence type="ECO:0000313" key="2">
    <source>
        <dbReference type="Proteomes" id="UP000694941"/>
    </source>
</evidence>
<gene>
    <name evidence="3" type="primary">LOC106476171</name>
</gene>
<accession>A0ABM1RWR4</accession>
<feature type="region of interest" description="Disordered" evidence="1">
    <location>
        <begin position="146"/>
        <end position="190"/>
    </location>
</feature>
<reference evidence="3" key="1">
    <citation type="submission" date="2025-08" db="UniProtKB">
        <authorList>
            <consortium name="RefSeq"/>
        </authorList>
    </citation>
    <scope>IDENTIFICATION</scope>
    <source>
        <tissue evidence="3">Muscle</tissue>
    </source>
</reference>
<feature type="compositionally biased region" description="Pro residues" evidence="1">
    <location>
        <begin position="167"/>
        <end position="179"/>
    </location>
</feature>
<dbReference type="InterPro" id="IPR015505">
    <property type="entry name" value="Coronin"/>
</dbReference>
<keyword evidence="2" id="KW-1185">Reference proteome</keyword>
<feature type="compositionally biased region" description="Basic and acidic residues" evidence="1">
    <location>
        <begin position="149"/>
        <end position="158"/>
    </location>
</feature>
<dbReference type="Pfam" id="PF16300">
    <property type="entry name" value="WD40_4"/>
    <property type="match status" value="1"/>
</dbReference>
<evidence type="ECO:0000313" key="3">
    <source>
        <dbReference type="RefSeq" id="XP_022235819.1"/>
    </source>
</evidence>
<protein>
    <submittedName>
        <fullName evidence="3">Coronin-6-like isoform X1</fullName>
    </submittedName>
</protein>
<dbReference type="PANTHER" id="PTHR10856:SF0">
    <property type="entry name" value="CORONIN"/>
    <property type="match status" value="1"/>
</dbReference>
<organism evidence="2 3">
    <name type="scientific">Limulus polyphemus</name>
    <name type="common">Atlantic horseshoe crab</name>
    <dbReference type="NCBI Taxonomy" id="6850"/>
    <lineage>
        <taxon>Eukaryota</taxon>
        <taxon>Metazoa</taxon>
        <taxon>Ecdysozoa</taxon>
        <taxon>Arthropoda</taxon>
        <taxon>Chelicerata</taxon>
        <taxon>Merostomata</taxon>
        <taxon>Xiphosura</taxon>
        <taxon>Limulidae</taxon>
        <taxon>Limulus</taxon>
    </lineage>
</organism>
<dbReference type="Proteomes" id="UP000694941">
    <property type="component" value="Unplaced"/>
</dbReference>
<evidence type="ECO:0000256" key="1">
    <source>
        <dbReference type="SAM" id="MobiDB-lite"/>
    </source>
</evidence>
<name>A0ABM1RWR4_LIMPO</name>
<dbReference type="GeneID" id="106476171"/>
<dbReference type="SMART" id="SM01167">
    <property type="entry name" value="DUF1900"/>
    <property type="match status" value="1"/>
</dbReference>
<sequence length="190" mass="21249">MGMMPKRGCDIKHCEISRFYRLHTSGFCEILSFTVPRKSDQFQDDLYPNTMSDVPAISAEEWVDGKEAEPILVSLKEGFVPSRKQEFKVTKKSNILDKMPKQSAQAASAASLSHGIVKANLALLQDKKMDELLEEMRKMKGTLIKHERRIRELERKMETPLASKEPSPGPVAPPTPPPFISGNGVIPDEA</sequence>
<proteinExistence type="predicted"/>
<dbReference type="PANTHER" id="PTHR10856">
    <property type="entry name" value="CORONIN"/>
    <property type="match status" value="1"/>
</dbReference>
<dbReference type="RefSeq" id="XP_022235819.1">
    <property type="nucleotide sequence ID" value="XM_022380111.1"/>
</dbReference>